<accession>A0A7I7ML84</accession>
<dbReference type="Pfam" id="PF07690">
    <property type="entry name" value="MFS_1"/>
    <property type="match status" value="1"/>
</dbReference>
<dbReference type="NCBIfam" id="TIGR00710">
    <property type="entry name" value="efflux_Bcr_CflA"/>
    <property type="match status" value="1"/>
</dbReference>
<dbReference type="PANTHER" id="PTHR23502">
    <property type="entry name" value="MAJOR FACILITATOR SUPERFAMILY"/>
    <property type="match status" value="1"/>
</dbReference>
<evidence type="ECO:0000259" key="9">
    <source>
        <dbReference type="PROSITE" id="PS50850"/>
    </source>
</evidence>
<dbReference type="SUPFAM" id="SSF103473">
    <property type="entry name" value="MFS general substrate transporter"/>
    <property type="match status" value="1"/>
</dbReference>
<gene>
    <name evidence="10" type="ORF">MPSYJ_54800</name>
</gene>
<feature type="transmembrane region" description="Helical" evidence="8">
    <location>
        <begin position="65"/>
        <end position="85"/>
    </location>
</feature>
<feature type="transmembrane region" description="Helical" evidence="8">
    <location>
        <begin position="154"/>
        <end position="176"/>
    </location>
</feature>
<evidence type="ECO:0000256" key="6">
    <source>
        <dbReference type="ARBA" id="ARBA00022989"/>
    </source>
</evidence>
<protein>
    <submittedName>
        <fullName evidence="10">Bcr/CflA family drug resistance efflux transporter</fullName>
    </submittedName>
</protein>
<keyword evidence="3" id="KW-0813">Transport</keyword>
<dbReference type="GO" id="GO:0042910">
    <property type="term" value="F:xenobiotic transmembrane transporter activity"/>
    <property type="evidence" value="ECO:0007669"/>
    <property type="project" value="InterPro"/>
</dbReference>
<dbReference type="GO" id="GO:1990961">
    <property type="term" value="P:xenobiotic detoxification by transmembrane export across the plasma membrane"/>
    <property type="evidence" value="ECO:0007669"/>
    <property type="project" value="InterPro"/>
</dbReference>
<comment type="subcellular location">
    <subcellularLocation>
        <location evidence="1">Cell membrane</location>
        <topology evidence="1">Multi-pass membrane protein</topology>
    </subcellularLocation>
</comment>
<dbReference type="InterPro" id="IPR036259">
    <property type="entry name" value="MFS_trans_sf"/>
</dbReference>
<dbReference type="InterPro" id="IPR020846">
    <property type="entry name" value="MFS_dom"/>
</dbReference>
<dbReference type="Gene3D" id="1.20.1720.10">
    <property type="entry name" value="Multidrug resistance protein D"/>
    <property type="match status" value="1"/>
</dbReference>
<feature type="transmembrane region" description="Helical" evidence="8">
    <location>
        <begin position="389"/>
        <end position="410"/>
    </location>
</feature>
<evidence type="ECO:0000256" key="4">
    <source>
        <dbReference type="ARBA" id="ARBA00022475"/>
    </source>
</evidence>
<evidence type="ECO:0000256" key="1">
    <source>
        <dbReference type="ARBA" id="ARBA00004651"/>
    </source>
</evidence>
<evidence type="ECO:0000313" key="10">
    <source>
        <dbReference type="EMBL" id="BBX72019.1"/>
    </source>
</evidence>
<organism evidence="10 11">
    <name type="scientific">Mycolicibacterium psychrotolerans</name>
    <dbReference type="NCBI Taxonomy" id="216929"/>
    <lineage>
        <taxon>Bacteria</taxon>
        <taxon>Bacillati</taxon>
        <taxon>Actinomycetota</taxon>
        <taxon>Actinomycetes</taxon>
        <taxon>Mycobacteriales</taxon>
        <taxon>Mycobacteriaceae</taxon>
        <taxon>Mycolicibacterium</taxon>
    </lineage>
</organism>
<dbReference type="KEGG" id="mpsc:MPSYJ_54800"/>
<evidence type="ECO:0000256" key="7">
    <source>
        <dbReference type="ARBA" id="ARBA00023136"/>
    </source>
</evidence>
<feature type="domain" description="Major facilitator superfamily (MFS) profile" evidence="9">
    <location>
        <begin position="30"/>
        <end position="412"/>
    </location>
</feature>
<sequence>MLITNLGVRITATVDTTARRATAPQITVGLLVTLALLSAVAPFATDLYLPAFPQMVDDLHTSPTNVQLTLTAFLLGLAAGQLIFGPLSDRFGRVKPLVLGAAICVVASVVAVLAPTIEVLVTARLAQGLTGAAGMVIGRAIISDLATGRAAARAFSLMMIVGGIAPIAAPLAGGFLVQPLGWRGALAVILALVVAMLVAALVVIRETHTGERRAALRAEKASKGSPLRDLTRRAYLGHLVAFGFAFAVMMAYISASPFVYQTMMGLTSAQYGAMFGVNAFGLLLMSATSARLTARVEPRRLAGVGLAVILAAGIAVLALAVAGVTAGWLALPLFFAVAGMGLIFGNTTALALSAAPRAAGTASALLGATQFGLAAVVSPLVGLGGEHTATPLGIVMVSAAAMAGLGFLTARP</sequence>
<evidence type="ECO:0000256" key="5">
    <source>
        <dbReference type="ARBA" id="ARBA00022692"/>
    </source>
</evidence>
<dbReference type="CDD" id="cd17320">
    <property type="entry name" value="MFS_MdfA_MDR_like"/>
    <property type="match status" value="1"/>
</dbReference>
<evidence type="ECO:0000313" key="11">
    <source>
        <dbReference type="Proteomes" id="UP000466514"/>
    </source>
</evidence>
<dbReference type="AlphaFoldDB" id="A0A7I7ML84"/>
<dbReference type="EMBL" id="AP022574">
    <property type="protein sequence ID" value="BBX72019.1"/>
    <property type="molecule type" value="Genomic_DNA"/>
</dbReference>
<feature type="transmembrane region" description="Helical" evidence="8">
    <location>
        <begin position="97"/>
        <end position="117"/>
    </location>
</feature>
<evidence type="ECO:0000256" key="3">
    <source>
        <dbReference type="ARBA" id="ARBA00022448"/>
    </source>
</evidence>
<dbReference type="GO" id="GO:0005886">
    <property type="term" value="C:plasma membrane"/>
    <property type="evidence" value="ECO:0007669"/>
    <property type="project" value="UniProtKB-SubCell"/>
</dbReference>
<dbReference type="PANTHER" id="PTHR23502:SF132">
    <property type="entry name" value="POLYAMINE TRANSPORTER 2-RELATED"/>
    <property type="match status" value="1"/>
</dbReference>
<reference evidence="10 11" key="1">
    <citation type="journal article" date="2019" name="Emerg. Microbes Infect.">
        <title>Comprehensive subspecies identification of 175 nontuberculous mycobacteria species based on 7547 genomic profiles.</title>
        <authorList>
            <person name="Matsumoto Y."/>
            <person name="Kinjo T."/>
            <person name="Motooka D."/>
            <person name="Nabeya D."/>
            <person name="Jung N."/>
            <person name="Uechi K."/>
            <person name="Horii T."/>
            <person name="Iida T."/>
            <person name="Fujita J."/>
            <person name="Nakamura S."/>
        </authorList>
    </citation>
    <scope>NUCLEOTIDE SEQUENCE [LARGE SCALE GENOMIC DNA]</scope>
    <source>
        <strain evidence="10 11">JCM 13323</strain>
    </source>
</reference>
<keyword evidence="7 8" id="KW-0472">Membrane</keyword>
<keyword evidence="4" id="KW-1003">Cell membrane</keyword>
<feature type="transmembrane region" description="Helical" evidence="8">
    <location>
        <begin position="273"/>
        <end position="294"/>
    </location>
</feature>
<dbReference type="InterPro" id="IPR004812">
    <property type="entry name" value="Efflux_drug-R_Bcr/CmlA"/>
</dbReference>
<feature type="transmembrane region" description="Helical" evidence="8">
    <location>
        <begin position="123"/>
        <end position="142"/>
    </location>
</feature>
<feature type="transmembrane region" description="Helical" evidence="8">
    <location>
        <begin position="328"/>
        <end position="352"/>
    </location>
</feature>
<keyword evidence="6 8" id="KW-1133">Transmembrane helix</keyword>
<feature type="transmembrane region" description="Helical" evidence="8">
    <location>
        <begin position="301"/>
        <end position="322"/>
    </location>
</feature>
<name>A0A7I7ML84_9MYCO</name>
<dbReference type="PROSITE" id="PS50850">
    <property type="entry name" value="MFS"/>
    <property type="match status" value="1"/>
</dbReference>
<dbReference type="InterPro" id="IPR011701">
    <property type="entry name" value="MFS"/>
</dbReference>
<evidence type="ECO:0000256" key="8">
    <source>
        <dbReference type="SAM" id="Phobius"/>
    </source>
</evidence>
<feature type="transmembrane region" description="Helical" evidence="8">
    <location>
        <begin position="364"/>
        <end position="383"/>
    </location>
</feature>
<feature type="transmembrane region" description="Helical" evidence="8">
    <location>
        <begin position="26"/>
        <end position="45"/>
    </location>
</feature>
<feature type="transmembrane region" description="Helical" evidence="8">
    <location>
        <begin position="182"/>
        <end position="204"/>
    </location>
</feature>
<keyword evidence="5 8" id="KW-0812">Transmembrane</keyword>
<evidence type="ECO:0000256" key="2">
    <source>
        <dbReference type="ARBA" id="ARBA00006236"/>
    </source>
</evidence>
<proteinExistence type="inferred from homology"/>
<dbReference type="Proteomes" id="UP000466514">
    <property type="component" value="Chromosome"/>
</dbReference>
<keyword evidence="11" id="KW-1185">Reference proteome</keyword>
<comment type="similarity">
    <text evidence="2">Belongs to the major facilitator superfamily. Bcr/CmlA family.</text>
</comment>
<feature type="transmembrane region" description="Helical" evidence="8">
    <location>
        <begin position="235"/>
        <end position="253"/>
    </location>
</feature>